<dbReference type="Gene3D" id="1.10.533.10">
    <property type="entry name" value="Death Domain, Fas"/>
    <property type="match status" value="1"/>
</dbReference>
<dbReference type="GO" id="GO:0002020">
    <property type="term" value="F:protease binding"/>
    <property type="evidence" value="ECO:0007669"/>
    <property type="project" value="InterPro"/>
</dbReference>
<dbReference type="SUPFAM" id="SSF47986">
    <property type="entry name" value="DEATH domain"/>
    <property type="match status" value="1"/>
</dbReference>
<protein>
    <recommendedName>
        <fullName evidence="2">CARD domain-containing protein</fullName>
    </recommendedName>
</protein>
<dbReference type="Pfam" id="PF00619">
    <property type="entry name" value="CARD"/>
    <property type="match status" value="1"/>
</dbReference>
<reference evidence="3" key="1">
    <citation type="journal article" date="2008" name="Nature">
        <title>The amphioxus genome and the evolution of the chordate karyotype.</title>
        <authorList>
            <consortium name="US DOE Joint Genome Institute (JGI-PGF)"/>
            <person name="Putnam N.H."/>
            <person name="Butts T."/>
            <person name="Ferrier D.E.K."/>
            <person name="Furlong R.F."/>
            <person name="Hellsten U."/>
            <person name="Kawashima T."/>
            <person name="Robinson-Rechavi M."/>
            <person name="Shoguchi E."/>
            <person name="Terry A."/>
            <person name="Yu J.-K."/>
            <person name="Benito-Gutierrez E.L."/>
            <person name="Dubchak I."/>
            <person name="Garcia-Fernandez J."/>
            <person name="Gibson-Brown J.J."/>
            <person name="Grigoriev I.V."/>
            <person name="Horton A.C."/>
            <person name="de Jong P.J."/>
            <person name="Jurka J."/>
            <person name="Kapitonov V.V."/>
            <person name="Kohara Y."/>
            <person name="Kuroki Y."/>
            <person name="Lindquist E."/>
            <person name="Lucas S."/>
            <person name="Osoegawa K."/>
            <person name="Pennacchio L.A."/>
            <person name="Salamov A.A."/>
            <person name="Satou Y."/>
            <person name="Sauka-Spengler T."/>
            <person name="Schmutz J."/>
            <person name="Shin-I T."/>
            <person name="Toyoda A."/>
            <person name="Bronner-Fraser M."/>
            <person name="Fujiyama A."/>
            <person name="Holland L.Z."/>
            <person name="Holland P.W.H."/>
            <person name="Satoh N."/>
            <person name="Rokhsar D.S."/>
        </authorList>
    </citation>
    <scope>NUCLEOTIDE SEQUENCE [LARGE SCALE GENOMIC DNA]</scope>
    <source>
        <strain evidence="3">S238N-H82</strain>
        <tissue evidence="3">Testes</tissue>
    </source>
</reference>
<accession>C3YCR8</accession>
<dbReference type="CDD" id="cd01671">
    <property type="entry name" value="CARD"/>
    <property type="match status" value="1"/>
</dbReference>
<evidence type="ECO:0000313" key="3">
    <source>
        <dbReference type="EMBL" id="EEN61869.1"/>
    </source>
</evidence>
<dbReference type="AlphaFoldDB" id="C3YCR8"/>
<dbReference type="PANTHER" id="PTHR15034:SF5">
    <property type="entry name" value="DEATH DOMAIN-CONTAINING PROTEIN CRADD"/>
    <property type="match status" value="1"/>
</dbReference>
<dbReference type="InterPro" id="IPR037939">
    <property type="entry name" value="CRADD"/>
</dbReference>
<dbReference type="GO" id="GO:0042981">
    <property type="term" value="P:regulation of apoptotic process"/>
    <property type="evidence" value="ECO:0007669"/>
    <property type="project" value="InterPro"/>
</dbReference>
<dbReference type="EMBL" id="GG666502">
    <property type="protein sequence ID" value="EEN61869.1"/>
    <property type="molecule type" value="Genomic_DNA"/>
</dbReference>
<gene>
    <name evidence="3" type="ORF">BRAFLDRAFT_126035</name>
</gene>
<name>C3YCR8_BRAFL</name>
<dbReference type="PANTHER" id="PTHR15034">
    <property type="entry name" value="DEATH DOMAIN-CONTAINING PROTEIN CRADD"/>
    <property type="match status" value="1"/>
</dbReference>
<dbReference type="SMART" id="SM00114">
    <property type="entry name" value="CARD"/>
    <property type="match status" value="1"/>
</dbReference>
<dbReference type="InParanoid" id="C3YCR8"/>
<feature type="coiled-coil region" evidence="1">
    <location>
        <begin position="389"/>
        <end position="492"/>
    </location>
</feature>
<sequence length="509" mass="57644">MGRLRGQDLAPNIGNGIGRLGLKSAVLTALAGGVNVLSDVLVDTEASKDERKDQSQFADILILPRGDSGRWSDSHSPPRRRSSDIVSTIQEHMVACTESDEADGTEEWISAQSDELSNRHHNKIIPDLPQQTPIEIEAPWVVLINLVYISASFARVGVPVRPAYWNPMTGKRFGLPNYSDKAYLQENANRLVALSMEGLLNVKFHDLTRGIITIMDKRQDVLKSATTQAHKLKVRKDTPVYAFAVVAIGPRVAQALWTKLTRADFVVKRQGITMDPGHVKLIDSNMATLVRELELTSNFYRVLQDKNVFTDEHVKKIKGESTSVQRKTKLIKLLKSRGPHVFHLFCDCLMETGQRTLRNNVDALTDGPEETKEEDLLHARARQLDQHIERNLREENAILVQKVREMETELRERVRAHENELFYVRRERDEAISDRNRAAQDVESLLTEREKLLEENELLRAQKDVVVTALGITEATAALEKVENSIKEKSREAASKKRPKMTIIKFDNF</sequence>
<dbReference type="InterPro" id="IPR011029">
    <property type="entry name" value="DEATH-like_dom_sf"/>
</dbReference>
<dbReference type="PROSITE" id="PS50209">
    <property type="entry name" value="CARD"/>
    <property type="match status" value="1"/>
</dbReference>
<dbReference type="GO" id="GO:0070513">
    <property type="term" value="F:death domain binding"/>
    <property type="evidence" value="ECO:0007669"/>
    <property type="project" value="InterPro"/>
</dbReference>
<keyword evidence="1" id="KW-0175">Coiled coil</keyword>
<organism>
    <name type="scientific">Branchiostoma floridae</name>
    <name type="common">Florida lancelet</name>
    <name type="synonym">Amphioxus</name>
    <dbReference type="NCBI Taxonomy" id="7739"/>
    <lineage>
        <taxon>Eukaryota</taxon>
        <taxon>Metazoa</taxon>
        <taxon>Chordata</taxon>
        <taxon>Cephalochordata</taxon>
        <taxon>Leptocardii</taxon>
        <taxon>Amphioxiformes</taxon>
        <taxon>Branchiostomatidae</taxon>
        <taxon>Branchiostoma</taxon>
    </lineage>
</organism>
<proteinExistence type="predicted"/>
<dbReference type="InterPro" id="IPR001315">
    <property type="entry name" value="CARD"/>
</dbReference>
<evidence type="ECO:0000259" key="2">
    <source>
        <dbReference type="PROSITE" id="PS50209"/>
    </source>
</evidence>
<feature type="domain" description="CARD" evidence="2">
    <location>
        <begin position="274"/>
        <end position="354"/>
    </location>
</feature>
<evidence type="ECO:0000256" key="1">
    <source>
        <dbReference type="SAM" id="Coils"/>
    </source>
</evidence>